<reference evidence="1 2" key="1">
    <citation type="journal article" date="2022" name="Front. Microbiol.">
        <title>High genomic differentiation and limited gene flow indicate recent cryptic speciation within the genus Laspinema (cyanobacteria).</title>
        <authorList>
            <person name="Stanojkovic A."/>
            <person name="Skoupy S."/>
            <person name="Skaloud P."/>
            <person name="Dvorak P."/>
        </authorList>
    </citation>
    <scope>NUCLEOTIDE SEQUENCE [LARGE SCALE GENOMIC DNA]</scope>
    <source>
        <strain evidence="1 2">D3b</strain>
    </source>
</reference>
<organism evidence="1 2">
    <name type="scientific">Laspinema olomoucense D3b</name>
    <dbReference type="NCBI Taxonomy" id="2953688"/>
    <lineage>
        <taxon>Bacteria</taxon>
        <taxon>Bacillati</taxon>
        <taxon>Cyanobacteriota</taxon>
        <taxon>Cyanophyceae</taxon>
        <taxon>Oscillatoriophycideae</taxon>
        <taxon>Oscillatoriales</taxon>
        <taxon>Laspinemataceae</taxon>
        <taxon>Laspinema</taxon>
        <taxon>Laspinema olomoucense</taxon>
    </lineage>
</organism>
<dbReference type="RefSeq" id="WP_261235106.1">
    <property type="nucleotide sequence ID" value="NZ_JAMXFA010000008.1"/>
</dbReference>
<sequence length="61" mass="7214">MEELQIFAWETRLNVTILETATSWQTEIINYFASKGESECYPALSTKYNKSQEVIVHFFYN</sequence>
<evidence type="ECO:0000313" key="2">
    <source>
        <dbReference type="Proteomes" id="UP001525961"/>
    </source>
</evidence>
<protein>
    <submittedName>
        <fullName evidence="1">Uncharacterized protein</fullName>
    </submittedName>
</protein>
<keyword evidence="2" id="KW-1185">Reference proteome</keyword>
<dbReference type="Proteomes" id="UP001525961">
    <property type="component" value="Unassembled WGS sequence"/>
</dbReference>
<accession>A0ABT2N8D8</accession>
<dbReference type="EMBL" id="JAMXFA010000008">
    <property type="protein sequence ID" value="MCT7977645.1"/>
    <property type="molecule type" value="Genomic_DNA"/>
</dbReference>
<name>A0ABT2N8D8_9CYAN</name>
<evidence type="ECO:0000313" key="1">
    <source>
        <dbReference type="EMBL" id="MCT7977645.1"/>
    </source>
</evidence>
<comment type="caution">
    <text evidence="1">The sequence shown here is derived from an EMBL/GenBank/DDBJ whole genome shotgun (WGS) entry which is preliminary data.</text>
</comment>
<proteinExistence type="predicted"/>
<gene>
    <name evidence="1" type="ORF">NG792_08010</name>
</gene>